<dbReference type="AlphaFoldDB" id="A0A644VTW5"/>
<evidence type="ECO:0000313" key="2">
    <source>
        <dbReference type="EMBL" id="MPL94841.1"/>
    </source>
</evidence>
<accession>A0A644VTW5</accession>
<feature type="transmembrane region" description="Helical" evidence="1">
    <location>
        <begin position="51"/>
        <end position="70"/>
    </location>
</feature>
<name>A0A644VTW5_9ZZZZ</name>
<evidence type="ECO:0000256" key="1">
    <source>
        <dbReference type="SAM" id="Phobius"/>
    </source>
</evidence>
<feature type="transmembrane region" description="Helical" evidence="1">
    <location>
        <begin position="106"/>
        <end position="123"/>
    </location>
</feature>
<evidence type="ECO:0008006" key="3">
    <source>
        <dbReference type="Google" id="ProtNLM"/>
    </source>
</evidence>
<keyword evidence="1" id="KW-0472">Membrane</keyword>
<reference evidence="2" key="1">
    <citation type="submission" date="2019-08" db="EMBL/GenBank/DDBJ databases">
        <authorList>
            <person name="Kucharzyk K."/>
            <person name="Murdoch R.W."/>
            <person name="Higgins S."/>
            <person name="Loffler F."/>
        </authorList>
    </citation>
    <scope>NUCLEOTIDE SEQUENCE</scope>
</reference>
<feature type="transmembrane region" description="Helical" evidence="1">
    <location>
        <begin position="215"/>
        <end position="234"/>
    </location>
</feature>
<organism evidence="2">
    <name type="scientific">bioreactor metagenome</name>
    <dbReference type="NCBI Taxonomy" id="1076179"/>
    <lineage>
        <taxon>unclassified sequences</taxon>
        <taxon>metagenomes</taxon>
        <taxon>ecological metagenomes</taxon>
    </lineage>
</organism>
<protein>
    <recommendedName>
        <fullName evidence="3">TIGR02206 family membrane protein</fullName>
    </recommendedName>
</protein>
<proteinExistence type="predicted"/>
<gene>
    <name evidence="2" type="ORF">SDC9_40999</name>
</gene>
<keyword evidence="1" id="KW-0812">Transmembrane</keyword>
<feature type="transmembrane region" description="Helical" evidence="1">
    <location>
        <begin position="166"/>
        <end position="186"/>
    </location>
</feature>
<dbReference type="Pfam" id="PF14808">
    <property type="entry name" value="TMEM164"/>
    <property type="match status" value="1"/>
</dbReference>
<sequence length="252" mass="29572">MKNFFIFKRAYDSYRMNIFEQIIPLIIMILIIGLLLLYRDRIRINSRAEKIIRYILTSVSGVFFISYYLVNWMIIGIELENLPLHLCYISNILCIILGINKNKKIYNFTLCYGLIGGIGSLLSMDTSLSSRYFKYYQFMVSHISIIVIPLYFLIIHKYFLNEMEVLKVYIMLQIIGITMGVFNHIFNTDYFFVTFNSNLAARGTILEDIGSGYNYFINLELLSLIYMGIIYIIVKIVNKKIIKTIEDNSDFN</sequence>
<comment type="caution">
    <text evidence="2">The sequence shown here is derived from an EMBL/GenBank/DDBJ whole genome shotgun (WGS) entry which is preliminary data.</text>
</comment>
<feature type="transmembrane region" description="Helical" evidence="1">
    <location>
        <begin position="82"/>
        <end position="99"/>
    </location>
</feature>
<dbReference type="EMBL" id="VSSQ01000444">
    <property type="protein sequence ID" value="MPL94841.1"/>
    <property type="molecule type" value="Genomic_DNA"/>
</dbReference>
<feature type="transmembrane region" description="Helical" evidence="1">
    <location>
        <begin position="22"/>
        <end position="39"/>
    </location>
</feature>
<keyword evidence="1" id="KW-1133">Transmembrane helix</keyword>
<feature type="transmembrane region" description="Helical" evidence="1">
    <location>
        <begin position="135"/>
        <end position="154"/>
    </location>
</feature>